<keyword evidence="4" id="KW-0560">Oxidoreductase</keyword>
<accession>A0A1G2THV0</accession>
<dbReference type="Gene3D" id="3.90.550.10">
    <property type="entry name" value="Spore Coat Polysaccharide Biosynthesis Protein SpsA, Chain A"/>
    <property type="match status" value="1"/>
</dbReference>
<evidence type="ECO:0000313" key="8">
    <source>
        <dbReference type="EMBL" id="OHA96866.1"/>
    </source>
</evidence>
<dbReference type="InterPro" id="IPR029044">
    <property type="entry name" value="Nucleotide-diphossugar_trans"/>
</dbReference>
<dbReference type="PRINTS" id="PR00419">
    <property type="entry name" value="ADXRDTASE"/>
</dbReference>
<feature type="domain" description="Glycosyltransferase 2-like" evidence="5">
    <location>
        <begin position="5"/>
        <end position="125"/>
    </location>
</feature>
<dbReference type="PANTHER" id="PTHR43401">
    <property type="entry name" value="L-THREONINE 3-DEHYDROGENASE"/>
    <property type="match status" value="1"/>
</dbReference>
<keyword evidence="3" id="KW-0862">Zinc</keyword>
<dbReference type="Pfam" id="PF00535">
    <property type="entry name" value="Glycos_transf_2"/>
    <property type="match status" value="1"/>
</dbReference>
<dbReference type="SUPFAM" id="SSF50129">
    <property type="entry name" value="GroES-like"/>
    <property type="match status" value="1"/>
</dbReference>
<reference evidence="8 9" key="1">
    <citation type="journal article" date="2016" name="Nat. Commun.">
        <title>Thousands of microbial genomes shed light on interconnected biogeochemical processes in an aquifer system.</title>
        <authorList>
            <person name="Anantharaman K."/>
            <person name="Brown C.T."/>
            <person name="Hug L.A."/>
            <person name="Sharon I."/>
            <person name="Castelle C.J."/>
            <person name="Probst A.J."/>
            <person name="Thomas B.C."/>
            <person name="Singh A."/>
            <person name="Wilkins M.J."/>
            <person name="Karaoz U."/>
            <person name="Brodie E.L."/>
            <person name="Williams K.H."/>
            <person name="Hubbard S.S."/>
            <person name="Banfield J.F."/>
        </authorList>
    </citation>
    <scope>NUCLEOTIDE SEQUENCE [LARGE SCALE GENOMIC DNA]</scope>
</reference>
<dbReference type="Gene3D" id="3.40.50.720">
    <property type="entry name" value="NAD(P)-binding Rossmann-like Domain"/>
    <property type="match status" value="1"/>
</dbReference>
<evidence type="ECO:0000256" key="3">
    <source>
        <dbReference type="ARBA" id="ARBA00022833"/>
    </source>
</evidence>
<dbReference type="GO" id="GO:0046872">
    <property type="term" value="F:metal ion binding"/>
    <property type="evidence" value="ECO:0007669"/>
    <property type="project" value="UniProtKB-KW"/>
</dbReference>
<evidence type="ECO:0000256" key="2">
    <source>
        <dbReference type="ARBA" id="ARBA00022723"/>
    </source>
</evidence>
<comment type="caution">
    <text evidence="8">The sequence shown here is derived from an EMBL/GenBank/DDBJ whole genome shotgun (WGS) entry which is preliminary data.</text>
</comment>
<proteinExistence type="predicted"/>
<dbReference type="InterPro" id="IPR013154">
    <property type="entry name" value="ADH-like_N"/>
</dbReference>
<dbReference type="CDD" id="cd00761">
    <property type="entry name" value="Glyco_tranf_GTA_type"/>
    <property type="match status" value="1"/>
</dbReference>
<name>A0A1G2THV0_9BACT</name>
<dbReference type="InterPro" id="IPR001173">
    <property type="entry name" value="Glyco_trans_2-like"/>
</dbReference>
<dbReference type="Pfam" id="PF16912">
    <property type="entry name" value="Glu_dehyd_C"/>
    <property type="match status" value="1"/>
</dbReference>
<evidence type="ECO:0000259" key="7">
    <source>
        <dbReference type="Pfam" id="PF16912"/>
    </source>
</evidence>
<evidence type="ECO:0000256" key="1">
    <source>
        <dbReference type="ARBA" id="ARBA00001947"/>
    </source>
</evidence>
<dbReference type="EMBL" id="MHVS01000003">
    <property type="protein sequence ID" value="OHA96866.1"/>
    <property type="molecule type" value="Genomic_DNA"/>
</dbReference>
<keyword evidence="2" id="KW-0479">Metal-binding</keyword>
<evidence type="ECO:0000256" key="4">
    <source>
        <dbReference type="ARBA" id="ARBA00023002"/>
    </source>
</evidence>
<dbReference type="PANTHER" id="PTHR43401:SF2">
    <property type="entry name" value="L-THREONINE 3-DEHYDROGENASE"/>
    <property type="match status" value="1"/>
</dbReference>
<evidence type="ECO:0000259" key="6">
    <source>
        <dbReference type="Pfam" id="PF08240"/>
    </source>
</evidence>
<evidence type="ECO:0008006" key="10">
    <source>
        <dbReference type="Google" id="ProtNLM"/>
    </source>
</evidence>
<dbReference type="Gene3D" id="3.90.180.10">
    <property type="entry name" value="Medium-chain alcohol dehydrogenases, catalytic domain"/>
    <property type="match status" value="1"/>
</dbReference>
<dbReference type="SUPFAM" id="SSF51735">
    <property type="entry name" value="NAD(P)-binding Rossmann-fold domains"/>
    <property type="match status" value="1"/>
</dbReference>
<dbReference type="InterPro" id="IPR050129">
    <property type="entry name" value="Zn_alcohol_dh"/>
</dbReference>
<gene>
    <name evidence="8" type="ORF">A3D49_02020</name>
</gene>
<feature type="domain" description="Alcohol dehydrogenase-like N-terminal" evidence="6">
    <location>
        <begin position="318"/>
        <end position="425"/>
    </location>
</feature>
<dbReference type="InterPro" id="IPR036291">
    <property type="entry name" value="NAD(P)-bd_dom_sf"/>
</dbReference>
<dbReference type="AlphaFoldDB" id="A0A1G2THV0"/>
<dbReference type="InterPro" id="IPR031640">
    <property type="entry name" value="Glu_dehyd_C"/>
</dbReference>
<dbReference type="GO" id="GO:0016491">
    <property type="term" value="F:oxidoreductase activity"/>
    <property type="evidence" value="ECO:0007669"/>
    <property type="project" value="UniProtKB-KW"/>
</dbReference>
<organism evidence="8 9">
    <name type="scientific">Candidatus Zambryskibacteria bacterium RIFCSPHIGHO2_02_FULL_43_37</name>
    <dbReference type="NCBI Taxonomy" id="1802749"/>
    <lineage>
        <taxon>Bacteria</taxon>
        <taxon>Candidatus Zambryskiibacteriota</taxon>
    </lineage>
</organism>
<dbReference type="InterPro" id="IPR011032">
    <property type="entry name" value="GroES-like_sf"/>
</dbReference>
<dbReference type="Proteomes" id="UP000177279">
    <property type="component" value="Unassembled WGS sequence"/>
</dbReference>
<protein>
    <recommendedName>
        <fullName evidence="10">Enoyl reductase (ER) domain-containing protein</fullName>
    </recommendedName>
</protein>
<dbReference type="Pfam" id="PF08240">
    <property type="entry name" value="ADH_N"/>
    <property type="match status" value="1"/>
</dbReference>
<sequence>MPEASIIIRTYNEEKHLGNLLRALKRQTHQNFEIIVVDSGSSDRTLEIAREAGVRVIEIESRHFTFGSALNIGAREARGRYLVFASAHVLPVDDEWLANLLSPFKESRVAMVYGRQLGVTQSKFSEQVDFKRLFGASEYNSNVPLYYANNANSAVRRDLWQKRVFDEYLFGLEDIEWAREMVKRSYLVRYAPKAGVYHIHEETWSQVFNRYRREAVAAVRIDLARPPQAKLGIFWLIWYTLIDLVYSFPDYSRVRLEEILRFRYYQWKGSRIGWEQGRTIDFQKDKDKLFYPANNRAVVIKGVGKAEYEEVPLPEIKHGDVLVRVAYVGICRTDLEVYEGTLGYYKKGIASYPIVPGHEYCGTVVRIGGSPRYQERLRIGQKVIGECIVSKDEKKQRQEIGVVNYNGAYSDYVVVPGHMVHKVPDEVDLLSAALVEPLSVVMRGISRIEKRLKPKSRVGIIGAGPIGNFSAQALALEGHEVTVFDRREDRLALIKEKIFNVSTELEHLNEFDIVIEATGSKEALEKVLCDTTVGSTLLLLGFPYGDVQFNFEDVVAREKDIVGSVGAGWEDFAKAINLLPQIDTAPFKHKVIPLKDFKTAWELLREGKDFKIILQPGA</sequence>
<dbReference type="SUPFAM" id="SSF53448">
    <property type="entry name" value="Nucleotide-diphospho-sugar transferases"/>
    <property type="match status" value="1"/>
</dbReference>
<evidence type="ECO:0000259" key="5">
    <source>
        <dbReference type="Pfam" id="PF00535"/>
    </source>
</evidence>
<evidence type="ECO:0000313" key="9">
    <source>
        <dbReference type="Proteomes" id="UP000177279"/>
    </source>
</evidence>
<comment type="cofactor">
    <cofactor evidence="1">
        <name>Zn(2+)</name>
        <dbReference type="ChEBI" id="CHEBI:29105"/>
    </cofactor>
</comment>
<feature type="domain" description="Glucose dehydrogenase C-terminal" evidence="7">
    <location>
        <begin position="432"/>
        <end position="603"/>
    </location>
</feature>